<evidence type="ECO:0000313" key="1">
    <source>
        <dbReference type="EMBL" id="KIP97620.1"/>
    </source>
</evidence>
<dbReference type="EMBL" id="JXQV01000054">
    <property type="protein sequence ID" value="KIP97620.1"/>
    <property type="molecule type" value="Genomic_DNA"/>
</dbReference>
<dbReference type="Proteomes" id="UP000035017">
    <property type="component" value="Unassembled WGS sequence"/>
</dbReference>
<name>A0A0D0KKZ8_AGRTU</name>
<accession>A0A0D0KKZ8</accession>
<comment type="caution">
    <text evidence="1">The sequence shown here is derived from an EMBL/GenBank/DDBJ whole genome shotgun (WGS) entry which is preliminary data.</text>
</comment>
<evidence type="ECO:0000313" key="2">
    <source>
        <dbReference type="Proteomes" id="UP000035017"/>
    </source>
</evidence>
<reference evidence="1 2" key="1">
    <citation type="submission" date="2014-12" db="EMBL/GenBank/DDBJ databases">
        <title>16Stimator: statistical estimation of ribosomal gene copy numbers from draft genome assemblies.</title>
        <authorList>
            <person name="Perisin M.A."/>
            <person name="Vetter M."/>
            <person name="Gilbert J.A."/>
            <person name="Bergelson J."/>
        </authorList>
    </citation>
    <scope>NUCLEOTIDE SEQUENCE [LARGE SCALE GENOMIC DNA]</scope>
    <source>
        <strain evidence="1 2">MEJ076</strain>
    </source>
</reference>
<proteinExistence type="predicted"/>
<dbReference type="AlphaFoldDB" id="A0A0D0KKZ8"/>
<sequence length="79" mass="8914">MGTDALLTNLTIDSKLRACDLVKPRVEDLWSGSSIRQRDTIVQNKTTRVMQFEDKSRLKSHLRHFLPLFEGLAAASAQS</sequence>
<protein>
    <submittedName>
        <fullName evidence="1">Uncharacterized protein</fullName>
    </submittedName>
</protein>
<gene>
    <name evidence="1" type="ORF">RU07_23690</name>
</gene>
<organism evidence="1 2">
    <name type="scientific">Agrobacterium tumefaciens</name>
    <dbReference type="NCBI Taxonomy" id="358"/>
    <lineage>
        <taxon>Bacteria</taxon>
        <taxon>Pseudomonadati</taxon>
        <taxon>Pseudomonadota</taxon>
        <taxon>Alphaproteobacteria</taxon>
        <taxon>Hyphomicrobiales</taxon>
        <taxon>Rhizobiaceae</taxon>
        <taxon>Rhizobium/Agrobacterium group</taxon>
        <taxon>Agrobacterium</taxon>
        <taxon>Agrobacterium tumefaciens complex</taxon>
    </lineage>
</organism>